<dbReference type="Pfam" id="PF20935">
    <property type="entry name" value="DUF6847"/>
    <property type="match status" value="1"/>
</dbReference>
<dbReference type="InterPro" id="IPR047741">
    <property type="entry name" value="DIP1984-like"/>
</dbReference>
<evidence type="ECO:0008006" key="2">
    <source>
        <dbReference type="Google" id="ProtNLM"/>
    </source>
</evidence>
<accession>A0A6N2SXR5</accession>
<dbReference type="CDD" id="cd12208">
    <property type="entry name" value="DIP1984-like"/>
    <property type="match status" value="1"/>
</dbReference>
<dbReference type="AlphaFoldDB" id="A0A6N2SXR5"/>
<reference evidence="1" key="1">
    <citation type="submission" date="2019-11" db="EMBL/GenBank/DDBJ databases">
        <authorList>
            <person name="Feng L."/>
        </authorList>
    </citation>
    <scope>NUCLEOTIDE SEQUENCE</scope>
    <source>
        <strain evidence="1">AundefinedLFYP135</strain>
    </source>
</reference>
<evidence type="ECO:0000313" key="1">
    <source>
        <dbReference type="EMBL" id="VYS97934.1"/>
    </source>
</evidence>
<dbReference type="EMBL" id="CACRSL010000003">
    <property type="protein sequence ID" value="VYS97934.1"/>
    <property type="molecule type" value="Genomic_DNA"/>
</dbReference>
<sequence>MKLAEALNERADIQRRIAQLESRLIDNAKVQEGEEPAERPEDLLAELDGLFSRLEELMSKINWTNSQTIQEGHTMTQLLARRDCLTRKIGVLRSFLQSASATVSRATRSEIKIKSTVSVAKMQKQVDGLSKELRELDSAIQALNWTTNLME</sequence>
<protein>
    <recommendedName>
        <fullName evidence="2">Septicolysin</fullName>
    </recommendedName>
</protein>
<proteinExistence type="predicted"/>
<gene>
    <name evidence="1" type="ORF">AULFYP135_01154</name>
</gene>
<name>A0A6N2SXR5_9FIRM</name>
<dbReference type="Gene3D" id="6.10.320.10">
    <property type="match status" value="1"/>
</dbReference>
<dbReference type="NCBIfam" id="NF038048">
    <property type="entry name" value="DIP1984_fam"/>
    <property type="match status" value="1"/>
</dbReference>
<organism evidence="1">
    <name type="scientific">uncultured Anaerotruncus sp</name>
    <dbReference type="NCBI Taxonomy" id="905011"/>
    <lineage>
        <taxon>Bacteria</taxon>
        <taxon>Bacillati</taxon>
        <taxon>Bacillota</taxon>
        <taxon>Clostridia</taxon>
        <taxon>Eubacteriales</taxon>
        <taxon>Oscillospiraceae</taxon>
        <taxon>Anaerotruncus</taxon>
        <taxon>environmental samples</taxon>
    </lineage>
</organism>